<organism evidence="2 3">
    <name type="scientific">Stentor coeruleus</name>
    <dbReference type="NCBI Taxonomy" id="5963"/>
    <lineage>
        <taxon>Eukaryota</taxon>
        <taxon>Sar</taxon>
        <taxon>Alveolata</taxon>
        <taxon>Ciliophora</taxon>
        <taxon>Postciliodesmatophora</taxon>
        <taxon>Heterotrichea</taxon>
        <taxon>Heterotrichida</taxon>
        <taxon>Stentoridae</taxon>
        <taxon>Stentor</taxon>
    </lineage>
</organism>
<feature type="compositionally biased region" description="Low complexity" evidence="1">
    <location>
        <begin position="51"/>
        <end position="61"/>
    </location>
</feature>
<feature type="compositionally biased region" description="Polar residues" evidence="1">
    <location>
        <begin position="62"/>
        <end position="87"/>
    </location>
</feature>
<dbReference type="AlphaFoldDB" id="A0A1R2B605"/>
<evidence type="ECO:0000256" key="1">
    <source>
        <dbReference type="SAM" id="MobiDB-lite"/>
    </source>
</evidence>
<keyword evidence="3" id="KW-1185">Reference proteome</keyword>
<name>A0A1R2B605_9CILI</name>
<dbReference type="Proteomes" id="UP000187209">
    <property type="component" value="Unassembled WGS sequence"/>
</dbReference>
<protein>
    <submittedName>
        <fullName evidence="2">Uncharacterized protein</fullName>
    </submittedName>
</protein>
<dbReference type="EMBL" id="MPUH01000920">
    <property type="protein sequence ID" value="OMJ72223.1"/>
    <property type="molecule type" value="Genomic_DNA"/>
</dbReference>
<sequence length="131" mass="14941">MESRPKSIKRELLARHSLLFWPDHKKQSEIETKISTISNKGNETTRVSVDLSKPLLKKSSSQNSMDIKNPNTKSNSSKENLKNPNQESLIRKLSIPVKLSPAPVTIPLNNSKFLMTLNRIENRLANFYINN</sequence>
<proteinExistence type="predicted"/>
<gene>
    <name evidence="2" type="ORF">SteCoe_29398</name>
</gene>
<accession>A0A1R2B605</accession>
<comment type="caution">
    <text evidence="2">The sequence shown here is derived from an EMBL/GenBank/DDBJ whole genome shotgun (WGS) entry which is preliminary data.</text>
</comment>
<reference evidence="2 3" key="1">
    <citation type="submission" date="2016-11" db="EMBL/GenBank/DDBJ databases">
        <title>The macronuclear genome of Stentor coeruleus: a giant cell with tiny introns.</title>
        <authorList>
            <person name="Slabodnick M."/>
            <person name="Ruby J.G."/>
            <person name="Reiff S.B."/>
            <person name="Swart E.C."/>
            <person name="Gosai S."/>
            <person name="Prabakaran S."/>
            <person name="Witkowska E."/>
            <person name="Larue G.E."/>
            <person name="Fisher S."/>
            <person name="Freeman R.M."/>
            <person name="Gunawardena J."/>
            <person name="Chu W."/>
            <person name="Stover N.A."/>
            <person name="Gregory B.D."/>
            <person name="Nowacki M."/>
            <person name="Derisi J."/>
            <person name="Roy S.W."/>
            <person name="Marshall W.F."/>
            <person name="Sood P."/>
        </authorList>
    </citation>
    <scope>NUCLEOTIDE SEQUENCE [LARGE SCALE GENOMIC DNA]</scope>
    <source>
        <strain evidence="2">WM001</strain>
    </source>
</reference>
<feature type="region of interest" description="Disordered" evidence="1">
    <location>
        <begin position="41"/>
        <end position="87"/>
    </location>
</feature>
<evidence type="ECO:0000313" key="3">
    <source>
        <dbReference type="Proteomes" id="UP000187209"/>
    </source>
</evidence>
<evidence type="ECO:0000313" key="2">
    <source>
        <dbReference type="EMBL" id="OMJ72223.1"/>
    </source>
</evidence>